<evidence type="ECO:0000256" key="5">
    <source>
        <dbReference type="ARBA" id="ARBA00022679"/>
    </source>
</evidence>
<keyword evidence="8" id="KW-0067">ATP-binding</keyword>
<dbReference type="AlphaFoldDB" id="A0A1A5YF66"/>
<keyword evidence="5" id="KW-0808">Transferase</keyword>
<evidence type="ECO:0000259" key="11">
    <source>
        <dbReference type="PROSITE" id="PS50109"/>
    </source>
</evidence>
<dbReference type="PANTHER" id="PTHR45453">
    <property type="entry name" value="PHOSPHATE REGULON SENSOR PROTEIN PHOR"/>
    <property type="match status" value="1"/>
</dbReference>
<dbReference type="InterPro" id="IPR005467">
    <property type="entry name" value="His_kinase_dom"/>
</dbReference>
<dbReference type="SMART" id="SM00388">
    <property type="entry name" value="HisKA"/>
    <property type="match status" value="1"/>
</dbReference>
<dbReference type="InterPro" id="IPR003594">
    <property type="entry name" value="HATPase_dom"/>
</dbReference>
<dbReference type="PROSITE" id="PS50109">
    <property type="entry name" value="HIS_KIN"/>
    <property type="match status" value="1"/>
</dbReference>
<dbReference type="STRING" id="1844972.A7K91_11930"/>
<keyword evidence="6" id="KW-0547">Nucleotide-binding</keyword>
<dbReference type="GO" id="GO:0016036">
    <property type="term" value="P:cellular response to phosphate starvation"/>
    <property type="evidence" value="ECO:0007669"/>
    <property type="project" value="TreeGrafter"/>
</dbReference>
<dbReference type="SUPFAM" id="SSF55874">
    <property type="entry name" value="ATPase domain of HSP90 chaperone/DNA topoisomerase II/histidine kinase"/>
    <property type="match status" value="1"/>
</dbReference>
<dbReference type="EMBL" id="LYPA01000065">
    <property type="protein sequence ID" value="OBR64234.1"/>
    <property type="molecule type" value="Genomic_DNA"/>
</dbReference>
<reference evidence="12 13" key="1">
    <citation type="submission" date="2016-05" db="EMBL/GenBank/DDBJ databases">
        <title>Paenibacillus oryzae. sp. nov., isolated from the rice root.</title>
        <authorList>
            <person name="Zhang J."/>
            <person name="Zhang X."/>
        </authorList>
    </citation>
    <scope>NUCLEOTIDE SEQUENCE [LARGE SCALE GENOMIC DNA]</scope>
    <source>
        <strain evidence="12 13">1DrF-4</strain>
    </source>
</reference>
<accession>A0A1A5YF66</accession>
<evidence type="ECO:0000256" key="7">
    <source>
        <dbReference type="ARBA" id="ARBA00022777"/>
    </source>
</evidence>
<feature type="domain" description="Histidine kinase" evidence="11">
    <location>
        <begin position="96"/>
        <end position="290"/>
    </location>
</feature>
<dbReference type="InterPro" id="IPR003661">
    <property type="entry name" value="HisK_dim/P_dom"/>
</dbReference>
<dbReference type="GO" id="GO:0005524">
    <property type="term" value="F:ATP binding"/>
    <property type="evidence" value="ECO:0007669"/>
    <property type="project" value="UniProtKB-KW"/>
</dbReference>
<name>A0A1A5YF66_9BACL</name>
<keyword evidence="10" id="KW-0812">Transmembrane</keyword>
<evidence type="ECO:0000256" key="10">
    <source>
        <dbReference type="SAM" id="Phobius"/>
    </source>
</evidence>
<gene>
    <name evidence="12" type="ORF">A7K91_11930</name>
</gene>
<dbReference type="InterPro" id="IPR036890">
    <property type="entry name" value="HATPase_C_sf"/>
</dbReference>
<dbReference type="EC" id="2.7.13.3" evidence="3"/>
<feature type="transmembrane region" description="Helical" evidence="10">
    <location>
        <begin position="6"/>
        <end position="29"/>
    </location>
</feature>
<keyword evidence="13" id="KW-1185">Reference proteome</keyword>
<comment type="catalytic activity">
    <reaction evidence="1">
        <text>ATP + protein L-histidine = ADP + protein N-phospho-L-histidine.</text>
        <dbReference type="EC" id="2.7.13.3"/>
    </reaction>
</comment>
<dbReference type="Proteomes" id="UP000092024">
    <property type="component" value="Unassembled WGS sequence"/>
</dbReference>
<organism evidence="12 13">
    <name type="scientific">Paenibacillus oryzae</name>
    <dbReference type="NCBI Taxonomy" id="1844972"/>
    <lineage>
        <taxon>Bacteria</taxon>
        <taxon>Bacillati</taxon>
        <taxon>Bacillota</taxon>
        <taxon>Bacilli</taxon>
        <taxon>Bacillales</taxon>
        <taxon>Paenibacillaceae</taxon>
        <taxon>Paenibacillus</taxon>
    </lineage>
</organism>
<evidence type="ECO:0000256" key="1">
    <source>
        <dbReference type="ARBA" id="ARBA00000085"/>
    </source>
</evidence>
<evidence type="ECO:0000256" key="4">
    <source>
        <dbReference type="ARBA" id="ARBA00022553"/>
    </source>
</evidence>
<dbReference type="Gene3D" id="1.10.287.130">
    <property type="match status" value="1"/>
</dbReference>
<evidence type="ECO:0000256" key="2">
    <source>
        <dbReference type="ARBA" id="ARBA00004370"/>
    </source>
</evidence>
<dbReference type="InterPro" id="IPR050351">
    <property type="entry name" value="BphY/WalK/GraS-like"/>
</dbReference>
<dbReference type="Pfam" id="PF00512">
    <property type="entry name" value="HisKA"/>
    <property type="match status" value="1"/>
</dbReference>
<keyword evidence="4" id="KW-0597">Phosphoprotein</keyword>
<evidence type="ECO:0000256" key="8">
    <source>
        <dbReference type="ARBA" id="ARBA00022840"/>
    </source>
</evidence>
<dbReference type="GO" id="GO:0005886">
    <property type="term" value="C:plasma membrane"/>
    <property type="evidence" value="ECO:0007669"/>
    <property type="project" value="TreeGrafter"/>
</dbReference>
<dbReference type="Pfam" id="PF02518">
    <property type="entry name" value="HATPase_c"/>
    <property type="match status" value="1"/>
</dbReference>
<evidence type="ECO:0000313" key="12">
    <source>
        <dbReference type="EMBL" id="OBR64234.1"/>
    </source>
</evidence>
<comment type="subcellular location">
    <subcellularLocation>
        <location evidence="2">Membrane</location>
    </subcellularLocation>
</comment>
<dbReference type="SMART" id="SM00387">
    <property type="entry name" value="HATPase_c"/>
    <property type="match status" value="1"/>
</dbReference>
<dbReference type="GO" id="GO:0004721">
    <property type="term" value="F:phosphoprotein phosphatase activity"/>
    <property type="evidence" value="ECO:0007669"/>
    <property type="project" value="TreeGrafter"/>
</dbReference>
<evidence type="ECO:0000313" key="13">
    <source>
        <dbReference type="Proteomes" id="UP000092024"/>
    </source>
</evidence>
<protein>
    <recommendedName>
        <fullName evidence="3">histidine kinase</fullName>
        <ecNumber evidence="3">2.7.13.3</ecNumber>
    </recommendedName>
</protein>
<evidence type="ECO:0000256" key="3">
    <source>
        <dbReference type="ARBA" id="ARBA00012438"/>
    </source>
</evidence>
<dbReference type="CDD" id="cd00082">
    <property type="entry name" value="HisKA"/>
    <property type="match status" value="1"/>
</dbReference>
<dbReference type="OrthoDB" id="9792991at2"/>
<dbReference type="Gene3D" id="3.30.565.10">
    <property type="entry name" value="Histidine kinase-like ATPase, C-terminal domain"/>
    <property type="match status" value="1"/>
</dbReference>
<keyword evidence="10" id="KW-0472">Membrane</keyword>
<proteinExistence type="predicted"/>
<sequence>MIPERGVTGMAAALFAGAALLFAALYFMLRRSLKHAVKQLRELQPDPQTNRQLRFHYPDKHLEELLEEVNRLLASRQSERILHERKEEQIRKQIADITHDLRTPLTSMLGYIELLREEGIHAEESADYLNVVKKRCEALRALIAGFYDLSRIETGDYPVLMQRVDLQLLLKRVLADFYTDFVAGGFNVKVDLQETSHYIMADEEVVTRIYMNLLQNVVKHGQNKLHVFQGMKDGVWVTVISNETAVLQPEDVPYLFERAYTSNRERSGQNTGLGLAVVKGLVQQMGYDVSAQYTAPLFTICLHWQNRLS</sequence>
<dbReference type="InterPro" id="IPR036097">
    <property type="entry name" value="HisK_dim/P_sf"/>
</dbReference>
<keyword evidence="9" id="KW-0902">Two-component regulatory system</keyword>
<evidence type="ECO:0000256" key="6">
    <source>
        <dbReference type="ARBA" id="ARBA00022741"/>
    </source>
</evidence>
<keyword evidence="7" id="KW-0418">Kinase</keyword>
<dbReference type="SUPFAM" id="SSF47384">
    <property type="entry name" value="Homodimeric domain of signal transducing histidine kinase"/>
    <property type="match status" value="1"/>
</dbReference>
<evidence type="ECO:0000256" key="9">
    <source>
        <dbReference type="ARBA" id="ARBA00023012"/>
    </source>
</evidence>
<keyword evidence="10" id="KW-1133">Transmembrane helix</keyword>
<dbReference type="RefSeq" id="WP_068684697.1">
    <property type="nucleotide sequence ID" value="NZ_LYPA01000065.1"/>
</dbReference>
<comment type="caution">
    <text evidence="12">The sequence shown here is derived from an EMBL/GenBank/DDBJ whole genome shotgun (WGS) entry which is preliminary data.</text>
</comment>
<dbReference type="GO" id="GO:0000155">
    <property type="term" value="F:phosphorelay sensor kinase activity"/>
    <property type="evidence" value="ECO:0007669"/>
    <property type="project" value="InterPro"/>
</dbReference>
<dbReference type="PANTHER" id="PTHR45453:SF1">
    <property type="entry name" value="PHOSPHATE REGULON SENSOR PROTEIN PHOR"/>
    <property type="match status" value="1"/>
</dbReference>